<dbReference type="Gene3D" id="3.40.50.2300">
    <property type="match status" value="2"/>
</dbReference>
<dbReference type="CDD" id="cd06267">
    <property type="entry name" value="PBP1_LacI_sugar_binding-like"/>
    <property type="match status" value="1"/>
</dbReference>
<dbReference type="SMART" id="SM00354">
    <property type="entry name" value="HTH_LACI"/>
    <property type="match status" value="1"/>
</dbReference>
<name>A0A5Y2QN50_SALER</name>
<dbReference type="SUPFAM" id="SSF53822">
    <property type="entry name" value="Periplasmic binding protein-like I"/>
    <property type="match status" value="1"/>
</dbReference>
<dbReference type="InterPro" id="IPR000843">
    <property type="entry name" value="HTH_LacI"/>
</dbReference>
<gene>
    <name evidence="6" type="ORF">FLP03_16980</name>
</gene>
<keyword evidence="3 6" id="KW-0238">DNA-binding</keyword>
<evidence type="ECO:0000256" key="1">
    <source>
        <dbReference type="ARBA" id="ARBA00022491"/>
    </source>
</evidence>
<accession>A0A5Y2QN50</accession>
<dbReference type="CDD" id="cd01392">
    <property type="entry name" value="HTH_LacI"/>
    <property type="match status" value="1"/>
</dbReference>
<dbReference type="EMBL" id="AAILJL010000014">
    <property type="protein sequence ID" value="ECF4923859.1"/>
    <property type="molecule type" value="Genomic_DNA"/>
</dbReference>
<evidence type="ECO:0000313" key="6">
    <source>
        <dbReference type="EMBL" id="ECF4923859.1"/>
    </source>
</evidence>
<dbReference type="PROSITE" id="PS00356">
    <property type="entry name" value="HTH_LACI_1"/>
    <property type="match status" value="1"/>
</dbReference>
<evidence type="ECO:0000256" key="3">
    <source>
        <dbReference type="ARBA" id="ARBA00023125"/>
    </source>
</evidence>
<dbReference type="InterPro" id="IPR028082">
    <property type="entry name" value="Peripla_BP_I"/>
</dbReference>
<dbReference type="GO" id="GO:0000976">
    <property type="term" value="F:transcription cis-regulatory region binding"/>
    <property type="evidence" value="ECO:0007669"/>
    <property type="project" value="TreeGrafter"/>
</dbReference>
<organism evidence="6">
    <name type="scientific">Salmonella enterica subsp. arizonae</name>
    <dbReference type="NCBI Taxonomy" id="59203"/>
    <lineage>
        <taxon>Bacteria</taxon>
        <taxon>Pseudomonadati</taxon>
        <taxon>Pseudomonadota</taxon>
        <taxon>Gammaproteobacteria</taxon>
        <taxon>Enterobacterales</taxon>
        <taxon>Enterobacteriaceae</taxon>
        <taxon>Salmonella</taxon>
    </lineage>
</organism>
<feature type="domain" description="HTH lacI-type" evidence="5">
    <location>
        <begin position="6"/>
        <end position="60"/>
    </location>
</feature>
<dbReference type="InterPro" id="IPR001761">
    <property type="entry name" value="Peripla_BP/Lac1_sug-bd_dom"/>
</dbReference>
<evidence type="ECO:0000256" key="2">
    <source>
        <dbReference type="ARBA" id="ARBA00023015"/>
    </source>
</evidence>
<dbReference type="SUPFAM" id="SSF47413">
    <property type="entry name" value="lambda repressor-like DNA-binding domains"/>
    <property type="match status" value="1"/>
</dbReference>
<evidence type="ECO:0000256" key="4">
    <source>
        <dbReference type="ARBA" id="ARBA00023163"/>
    </source>
</evidence>
<keyword evidence="4" id="KW-0804">Transcription</keyword>
<protein>
    <submittedName>
        <fullName evidence="6">LacI family DNA-binding transcriptional regulator</fullName>
    </submittedName>
</protein>
<sequence>MARKKPTISDVAKRAEVSAAAVSMALSGKGRISKWTAERINKAIDELGYVRNNNAATLRSGKTGLIAVLVHGLKQSFNLEALQGINSCIDEHKKVSFIMIFETQAELENRINIALNYNVDGFLIVSDRDSNENIITRLNALNIPCMFVSSSARSNQRQQIGLNALHSGSIATHYLIKGGHMHIAFIGGDQKSLDRAEKLAGYFTALKEHDLKEDTSLIIADSQQPPLAEKIASLLSRSPWVTAMICYDTATTRSVIPAITCCGRTIGKDSYINRDIAIICLEKMNDSDFISPSITCIDTSGTQMGWNAARQLILHMDNENHPLYSEAFHPALIIGESA</sequence>
<dbReference type="InterPro" id="IPR010982">
    <property type="entry name" value="Lambda_DNA-bd_dom_sf"/>
</dbReference>
<dbReference type="PANTHER" id="PTHR30146:SF148">
    <property type="entry name" value="HTH-TYPE TRANSCRIPTIONAL REPRESSOR PURR-RELATED"/>
    <property type="match status" value="1"/>
</dbReference>
<dbReference type="GO" id="GO:0003700">
    <property type="term" value="F:DNA-binding transcription factor activity"/>
    <property type="evidence" value="ECO:0007669"/>
    <property type="project" value="TreeGrafter"/>
</dbReference>
<dbReference type="AlphaFoldDB" id="A0A5Y2QN50"/>
<keyword evidence="2" id="KW-0805">Transcription regulation</keyword>
<dbReference type="PROSITE" id="PS50932">
    <property type="entry name" value="HTH_LACI_2"/>
    <property type="match status" value="1"/>
</dbReference>
<dbReference type="Proteomes" id="UP000839641">
    <property type="component" value="Unassembled WGS sequence"/>
</dbReference>
<dbReference type="Gene3D" id="1.10.260.40">
    <property type="entry name" value="lambda repressor-like DNA-binding domains"/>
    <property type="match status" value="1"/>
</dbReference>
<evidence type="ECO:0000259" key="5">
    <source>
        <dbReference type="PROSITE" id="PS50932"/>
    </source>
</evidence>
<proteinExistence type="predicted"/>
<reference evidence="6" key="1">
    <citation type="submission" date="2019-07" db="EMBL/GenBank/DDBJ databases">
        <authorList>
            <consortium name="GenomeTrakr network: Whole genome sequencing for foodborne pathogen traceback"/>
        </authorList>
    </citation>
    <scope>NUCLEOTIDE SEQUENCE [LARGE SCALE GENOMIC DNA]</scope>
    <source>
        <strain evidence="6">FDA00014297</strain>
    </source>
</reference>
<keyword evidence="1" id="KW-0678">Repressor</keyword>
<dbReference type="Pfam" id="PF00356">
    <property type="entry name" value="LacI"/>
    <property type="match status" value="1"/>
</dbReference>
<dbReference type="PANTHER" id="PTHR30146">
    <property type="entry name" value="LACI-RELATED TRANSCRIPTIONAL REPRESSOR"/>
    <property type="match status" value="1"/>
</dbReference>
<dbReference type="Pfam" id="PF00532">
    <property type="entry name" value="Peripla_BP_1"/>
    <property type="match status" value="1"/>
</dbReference>
<comment type="caution">
    <text evidence="6">The sequence shown here is derived from an EMBL/GenBank/DDBJ whole genome shotgun (WGS) entry which is preliminary data.</text>
</comment>